<dbReference type="NCBIfam" id="NF011463">
    <property type="entry name" value="PRK14879.1-4"/>
    <property type="match status" value="1"/>
</dbReference>
<reference evidence="12 13" key="1">
    <citation type="journal article" date="2002" name="Proc. Natl. Acad. Sci. U.S.A.">
        <title>The complete genome of hyperthermophile Methanopyrus kandleri AV19 and monophyly of archaeal methanogens.</title>
        <authorList>
            <person name="Slesarev A.I."/>
            <person name="Mezhevaya K.V."/>
            <person name="Makarova K.S."/>
            <person name="Polushin N.N."/>
            <person name="Shcherbinina O.V."/>
            <person name="Shakhova V.V."/>
            <person name="Belova G.I."/>
            <person name="Aravind L."/>
            <person name="Natale D.A."/>
            <person name="Rogozin I.B."/>
            <person name="Tatusov R.L."/>
            <person name="Wolf Y.I."/>
            <person name="Stetter K.O."/>
            <person name="Malykh A.G."/>
            <person name="Koonin E.V."/>
            <person name="Kozyavkin S.A."/>
        </authorList>
    </citation>
    <scope>NUCLEOTIDE SEQUENCE [LARGE SCALE GENOMIC DNA]</scope>
    <source>
        <strain evidence="13">AV19 / DSM 6324 / JCM 9639 / NBRC 100938</strain>
    </source>
</reference>
<evidence type="ECO:0000313" key="13">
    <source>
        <dbReference type="Proteomes" id="UP000001826"/>
    </source>
</evidence>
<dbReference type="InterPro" id="IPR008266">
    <property type="entry name" value="Tyr_kinase_AS"/>
</dbReference>
<dbReference type="PANTHER" id="PTHR12209:SF0">
    <property type="entry name" value="EKC_KEOPS COMPLEX SUBUNIT TP53RK"/>
    <property type="match status" value="1"/>
</dbReference>
<evidence type="ECO:0000259" key="11">
    <source>
        <dbReference type="Pfam" id="PF01163"/>
    </source>
</evidence>
<dbReference type="InterPro" id="IPR011009">
    <property type="entry name" value="Kinase-like_dom_sf"/>
</dbReference>
<dbReference type="GO" id="GO:0008033">
    <property type="term" value="P:tRNA processing"/>
    <property type="evidence" value="ECO:0007669"/>
    <property type="project" value="UniProtKB-KW"/>
</dbReference>
<proteinExistence type="inferred from homology"/>
<organism evidence="12 13">
    <name type="scientific">Methanopyrus kandleri (strain AV19 / DSM 6324 / JCM 9639 / NBRC 100938)</name>
    <dbReference type="NCBI Taxonomy" id="190192"/>
    <lineage>
        <taxon>Archaea</taxon>
        <taxon>Methanobacteriati</taxon>
        <taxon>Methanobacteriota</taxon>
        <taxon>Methanomada group</taxon>
        <taxon>Methanopyri</taxon>
        <taxon>Methanopyrales</taxon>
        <taxon>Methanopyraceae</taxon>
        <taxon>Methanopyrus</taxon>
    </lineage>
</organism>
<evidence type="ECO:0000256" key="9">
    <source>
        <dbReference type="ARBA" id="ARBA00047899"/>
    </source>
</evidence>
<dbReference type="Gene3D" id="3.30.200.20">
    <property type="entry name" value="Phosphorylase Kinase, domain 1"/>
    <property type="match status" value="1"/>
</dbReference>
<dbReference type="InParanoid" id="Q8TVD6"/>
<dbReference type="EnsemblBacteria" id="AAM02669">
    <property type="protein sequence ID" value="AAM02669"/>
    <property type="gene ID" value="MK1456"/>
</dbReference>
<keyword evidence="4" id="KW-0808">Transferase</keyword>
<keyword evidence="5" id="KW-0819">tRNA processing</keyword>
<evidence type="ECO:0000256" key="8">
    <source>
        <dbReference type="ARBA" id="ARBA00022840"/>
    </source>
</evidence>
<dbReference type="InterPro" id="IPR022495">
    <property type="entry name" value="Bud32"/>
</dbReference>
<dbReference type="GO" id="GO:0004674">
    <property type="term" value="F:protein serine/threonine kinase activity"/>
    <property type="evidence" value="ECO:0007669"/>
    <property type="project" value="UniProtKB-KW"/>
</dbReference>
<dbReference type="STRING" id="190192.MK1456"/>
<keyword evidence="6" id="KW-0547">Nucleotide-binding</keyword>
<dbReference type="Pfam" id="PF01163">
    <property type="entry name" value="RIO1"/>
    <property type="match status" value="1"/>
</dbReference>
<evidence type="ECO:0000256" key="1">
    <source>
        <dbReference type="ARBA" id="ARBA00010630"/>
    </source>
</evidence>
<dbReference type="SUPFAM" id="SSF56112">
    <property type="entry name" value="Protein kinase-like (PK-like)"/>
    <property type="match status" value="1"/>
</dbReference>
<comment type="similarity">
    <text evidence="1">Belongs to the protein kinase superfamily. BUD32 family.</text>
</comment>
<dbReference type="PANTHER" id="PTHR12209">
    <property type="entry name" value="NON-SPECIFIC SERINE/THREONINE PROTEIN KINASE"/>
    <property type="match status" value="1"/>
</dbReference>
<dbReference type="GO" id="GO:0005829">
    <property type="term" value="C:cytosol"/>
    <property type="evidence" value="ECO:0007669"/>
    <property type="project" value="TreeGrafter"/>
</dbReference>
<dbReference type="Proteomes" id="UP000001826">
    <property type="component" value="Chromosome"/>
</dbReference>
<keyword evidence="3 12" id="KW-0723">Serine/threonine-protein kinase</keyword>
<sequence>MEAGDVIALGAESLLVRHDWLGLLAVYKIRLPKPYRHPSLDERLRRLRTRREARALIRLPEMGVPTPTLYEVDLDLSLLITEYIPGRTLKQATESSFDPDHYRKLGKLVGRMHEHGFVHYDLTTSNILVSGDDLYIIDLGLSEDSDDPEDHAVDLRVFERCLESSHPEVKEEAWRAFLRGYREEREEATDTVLRALEDLKSRVRYI</sequence>
<dbReference type="KEGG" id="mka:MK1456"/>
<dbReference type="GO" id="GO:0005524">
    <property type="term" value="F:ATP binding"/>
    <property type="evidence" value="ECO:0007669"/>
    <property type="project" value="UniProtKB-KW"/>
</dbReference>
<evidence type="ECO:0000256" key="4">
    <source>
        <dbReference type="ARBA" id="ARBA00022679"/>
    </source>
</evidence>
<name>Q8TVD6_METKA</name>
<evidence type="ECO:0000256" key="7">
    <source>
        <dbReference type="ARBA" id="ARBA00022777"/>
    </source>
</evidence>
<dbReference type="Gene3D" id="1.10.510.10">
    <property type="entry name" value="Transferase(Phosphotransferase) domain 1"/>
    <property type="match status" value="1"/>
</dbReference>
<evidence type="ECO:0000256" key="2">
    <source>
        <dbReference type="ARBA" id="ARBA00012513"/>
    </source>
</evidence>
<dbReference type="InterPro" id="IPR018934">
    <property type="entry name" value="RIO_dom"/>
</dbReference>
<dbReference type="AlphaFoldDB" id="Q8TVD6"/>
<protein>
    <recommendedName>
        <fullName evidence="2">non-specific serine/threonine protein kinase</fullName>
        <ecNumber evidence="2">2.7.11.1</ecNumber>
    </recommendedName>
</protein>
<gene>
    <name evidence="12" type="ordered locus">MK1456</name>
</gene>
<evidence type="ECO:0000313" key="12">
    <source>
        <dbReference type="EMBL" id="AAM02669.1"/>
    </source>
</evidence>
<comment type="catalytic activity">
    <reaction evidence="9">
        <text>L-threonyl-[protein] + ATP = O-phospho-L-threonyl-[protein] + ADP + H(+)</text>
        <dbReference type="Rhea" id="RHEA:46608"/>
        <dbReference type="Rhea" id="RHEA-COMP:11060"/>
        <dbReference type="Rhea" id="RHEA-COMP:11605"/>
        <dbReference type="ChEBI" id="CHEBI:15378"/>
        <dbReference type="ChEBI" id="CHEBI:30013"/>
        <dbReference type="ChEBI" id="CHEBI:30616"/>
        <dbReference type="ChEBI" id="CHEBI:61977"/>
        <dbReference type="ChEBI" id="CHEBI:456216"/>
        <dbReference type="EC" id="2.7.11.1"/>
    </reaction>
</comment>
<keyword evidence="8" id="KW-0067">ATP-binding</keyword>
<evidence type="ECO:0000256" key="6">
    <source>
        <dbReference type="ARBA" id="ARBA00022741"/>
    </source>
</evidence>
<comment type="catalytic activity">
    <reaction evidence="10">
        <text>L-seryl-[protein] + ATP = O-phospho-L-seryl-[protein] + ADP + H(+)</text>
        <dbReference type="Rhea" id="RHEA:17989"/>
        <dbReference type="Rhea" id="RHEA-COMP:9863"/>
        <dbReference type="Rhea" id="RHEA-COMP:11604"/>
        <dbReference type="ChEBI" id="CHEBI:15378"/>
        <dbReference type="ChEBI" id="CHEBI:29999"/>
        <dbReference type="ChEBI" id="CHEBI:30616"/>
        <dbReference type="ChEBI" id="CHEBI:83421"/>
        <dbReference type="ChEBI" id="CHEBI:456216"/>
        <dbReference type="EC" id="2.7.11.1"/>
    </reaction>
</comment>
<dbReference type="PaxDb" id="190192-MK1456"/>
<dbReference type="NCBIfam" id="TIGR03724">
    <property type="entry name" value="arch_bud32"/>
    <property type="match status" value="1"/>
</dbReference>
<keyword evidence="7 12" id="KW-0418">Kinase</keyword>
<keyword evidence="13" id="KW-1185">Reference proteome</keyword>
<dbReference type="HOGENOM" id="CLU_063953_2_0_2"/>
<evidence type="ECO:0000256" key="3">
    <source>
        <dbReference type="ARBA" id="ARBA00022527"/>
    </source>
</evidence>
<evidence type="ECO:0000256" key="5">
    <source>
        <dbReference type="ARBA" id="ARBA00022694"/>
    </source>
</evidence>
<dbReference type="PROSITE" id="PS00109">
    <property type="entry name" value="PROTEIN_KINASE_TYR"/>
    <property type="match status" value="1"/>
</dbReference>
<accession>Q8TVD6</accession>
<evidence type="ECO:0000256" key="10">
    <source>
        <dbReference type="ARBA" id="ARBA00048679"/>
    </source>
</evidence>
<dbReference type="EMBL" id="AE009439">
    <property type="protein sequence ID" value="AAM02669.1"/>
    <property type="molecule type" value="Genomic_DNA"/>
</dbReference>
<dbReference type="EC" id="2.7.11.1" evidence="2"/>
<feature type="domain" description="RIO-type" evidence="11">
    <location>
        <begin position="43"/>
        <end position="149"/>
    </location>
</feature>